<name>A0AAQ1Z650_CORST</name>
<dbReference type="InterPro" id="IPR027417">
    <property type="entry name" value="P-loop_NTPase"/>
</dbReference>
<dbReference type="Proteomes" id="UP000315234">
    <property type="component" value="Unassembled WGS sequence"/>
</dbReference>
<dbReference type="AlphaFoldDB" id="A0AAQ1Z650"/>
<keyword evidence="5 8" id="KW-1133">Transmembrane helix</keyword>
<dbReference type="InterPro" id="IPR036640">
    <property type="entry name" value="ABC1_TM_sf"/>
</dbReference>
<evidence type="ECO:0000313" key="11">
    <source>
        <dbReference type="Proteomes" id="UP000315234"/>
    </source>
</evidence>
<dbReference type="GO" id="GO:0005524">
    <property type="term" value="F:ATP binding"/>
    <property type="evidence" value="ECO:0007669"/>
    <property type="project" value="InterPro"/>
</dbReference>
<reference evidence="10 11" key="1">
    <citation type="submission" date="2019-06" db="EMBL/GenBank/DDBJ databases">
        <title>Draft genome sequence of Corynebacterium striatum NBRC 15291.</title>
        <authorList>
            <person name="Miura T."/>
            <person name="Furukawa M."/>
            <person name="Shimamura M."/>
            <person name="Ohyama Y."/>
            <person name="Yamazoe A."/>
            <person name="Kawasaki H."/>
        </authorList>
    </citation>
    <scope>NUCLEOTIDE SEQUENCE [LARGE SCALE GENOMIC DNA]</scope>
    <source>
        <strain evidence="10 11">NBRC 15291</strain>
    </source>
</reference>
<evidence type="ECO:0000256" key="7">
    <source>
        <dbReference type="ARBA" id="ARBA00023455"/>
    </source>
</evidence>
<sequence>MTVYPRMKTWSWYLPDQPPTGETSLTETTNWAKPGAATRRLLFAQPVGVVGLLIAAAINSPLGALVSVVIGQATQYAFSDPSWRTLGVPVLVTALLLYIMYLAEATADAFTDLSQARTTHTLRLGLLHKLLDASTKGLSPGRLLNTMDEDSHYIGQLKQVLNFPLFMAGYLIGAIFSLAPISWVVSLGLIVGAILTAIASWATAKPLTGVASARRAKENTALALATDFAQGSRVIKGLGANEVAKERFTLAAHDALISMLRELRLSVLLSWLRQMVPTLFAVFLLTWTAWQTFEGNIEPGGMMSITMLAPPALTALGLSLGHLTENWAKGQASVERVGELLQDLGKGDVAKQGTPVDLEPGLNVWIPETAKGRALVDAWTAHLSAHGALCPPHRISVLEGTLADNIDPLGTLPTQQVHAALEAAACGDIVTRLGGFGHDGTLPDSPIGEAGLNLSGGQRQRVALARALAQDPEVLVLDNPTTGLDSLTLATVAERVAKLRRGRVTVVITAAPTWAANADKVVAL</sequence>
<proteinExistence type="inferred from homology"/>
<feature type="transmembrane region" description="Helical" evidence="8">
    <location>
        <begin position="185"/>
        <end position="204"/>
    </location>
</feature>
<dbReference type="GO" id="GO:0140359">
    <property type="term" value="F:ABC-type transporter activity"/>
    <property type="evidence" value="ECO:0007669"/>
    <property type="project" value="InterPro"/>
</dbReference>
<feature type="transmembrane region" description="Helical" evidence="8">
    <location>
        <begin position="302"/>
        <end position="323"/>
    </location>
</feature>
<keyword evidence="4" id="KW-1278">Translocase</keyword>
<keyword evidence="2" id="KW-1003">Cell membrane</keyword>
<dbReference type="PROSITE" id="PS00211">
    <property type="entry name" value="ABC_TRANSPORTER_1"/>
    <property type="match status" value="1"/>
</dbReference>
<keyword evidence="6 8" id="KW-0472">Membrane</keyword>
<evidence type="ECO:0000313" key="10">
    <source>
        <dbReference type="EMBL" id="GEA42452.1"/>
    </source>
</evidence>
<dbReference type="Gene3D" id="1.20.1560.10">
    <property type="entry name" value="ABC transporter type 1, transmembrane domain"/>
    <property type="match status" value="1"/>
</dbReference>
<evidence type="ECO:0000256" key="4">
    <source>
        <dbReference type="ARBA" id="ARBA00022967"/>
    </source>
</evidence>
<evidence type="ECO:0000256" key="6">
    <source>
        <dbReference type="ARBA" id="ARBA00023136"/>
    </source>
</evidence>
<evidence type="ECO:0000256" key="2">
    <source>
        <dbReference type="ARBA" id="ARBA00022519"/>
    </source>
</evidence>
<dbReference type="InterPro" id="IPR039421">
    <property type="entry name" value="Type_1_exporter"/>
</dbReference>
<keyword evidence="2" id="KW-0997">Cell inner membrane</keyword>
<dbReference type="RefSeq" id="WP_034657284.1">
    <property type="nucleotide sequence ID" value="NZ_BJLD01000001.1"/>
</dbReference>
<feature type="domain" description="ABC transmembrane type-1" evidence="9">
    <location>
        <begin position="50"/>
        <end position="317"/>
    </location>
</feature>
<comment type="subcellular location">
    <subcellularLocation>
        <location evidence="1">Cell inner membrane</location>
        <topology evidence="1">Multi-pass membrane protein</topology>
    </subcellularLocation>
</comment>
<feature type="transmembrane region" description="Helical" evidence="8">
    <location>
        <begin position="49"/>
        <end position="71"/>
    </location>
</feature>
<protein>
    <submittedName>
        <fullName evidence="10">ABC transporter permease</fullName>
    </submittedName>
</protein>
<dbReference type="InterPro" id="IPR003439">
    <property type="entry name" value="ABC_transporter-like_ATP-bd"/>
</dbReference>
<dbReference type="PANTHER" id="PTHR24221:SF654">
    <property type="entry name" value="ATP-BINDING CASSETTE SUB-FAMILY B MEMBER 6"/>
    <property type="match status" value="1"/>
</dbReference>
<dbReference type="PROSITE" id="PS50929">
    <property type="entry name" value="ABC_TM1F"/>
    <property type="match status" value="1"/>
</dbReference>
<dbReference type="SUPFAM" id="SSF52540">
    <property type="entry name" value="P-loop containing nucleoside triphosphate hydrolases"/>
    <property type="match status" value="1"/>
</dbReference>
<accession>A0AAQ1Z650</accession>
<comment type="caution">
    <text evidence="10">The sequence shown here is derived from an EMBL/GenBank/DDBJ whole genome shotgun (WGS) entry which is preliminary data.</text>
</comment>
<feature type="transmembrane region" description="Helical" evidence="8">
    <location>
        <begin position="160"/>
        <end position="179"/>
    </location>
</feature>
<dbReference type="InterPro" id="IPR017871">
    <property type="entry name" value="ABC_transporter-like_CS"/>
</dbReference>
<gene>
    <name evidence="10" type="ORF">Cst04h_06220</name>
</gene>
<dbReference type="GO" id="GO:0005886">
    <property type="term" value="C:plasma membrane"/>
    <property type="evidence" value="ECO:0007669"/>
    <property type="project" value="UniProtKB-SubCell"/>
</dbReference>
<dbReference type="GO" id="GO:0016887">
    <property type="term" value="F:ATP hydrolysis activity"/>
    <property type="evidence" value="ECO:0007669"/>
    <property type="project" value="InterPro"/>
</dbReference>
<feature type="transmembrane region" description="Helical" evidence="8">
    <location>
        <begin position="83"/>
        <end position="103"/>
    </location>
</feature>
<evidence type="ECO:0000256" key="8">
    <source>
        <dbReference type="SAM" id="Phobius"/>
    </source>
</evidence>
<keyword evidence="3 8" id="KW-0812">Transmembrane</keyword>
<dbReference type="Pfam" id="PF00664">
    <property type="entry name" value="ABC_membrane"/>
    <property type="match status" value="1"/>
</dbReference>
<dbReference type="InterPro" id="IPR011527">
    <property type="entry name" value="ABC1_TM_dom"/>
</dbReference>
<evidence type="ECO:0000256" key="3">
    <source>
        <dbReference type="ARBA" id="ARBA00022692"/>
    </source>
</evidence>
<dbReference type="SUPFAM" id="SSF90123">
    <property type="entry name" value="ABC transporter transmembrane region"/>
    <property type="match status" value="1"/>
</dbReference>
<feature type="transmembrane region" description="Helical" evidence="8">
    <location>
        <begin position="268"/>
        <end position="290"/>
    </location>
</feature>
<dbReference type="Gene3D" id="3.40.50.300">
    <property type="entry name" value="P-loop containing nucleotide triphosphate hydrolases"/>
    <property type="match status" value="1"/>
</dbReference>
<organism evidence="10 11">
    <name type="scientific">Corynebacterium striatum</name>
    <dbReference type="NCBI Taxonomy" id="43770"/>
    <lineage>
        <taxon>Bacteria</taxon>
        <taxon>Bacillati</taxon>
        <taxon>Actinomycetota</taxon>
        <taxon>Actinomycetes</taxon>
        <taxon>Mycobacteriales</taxon>
        <taxon>Corynebacteriaceae</taxon>
        <taxon>Corynebacterium</taxon>
    </lineage>
</organism>
<evidence type="ECO:0000256" key="1">
    <source>
        <dbReference type="ARBA" id="ARBA00004429"/>
    </source>
</evidence>
<dbReference type="EMBL" id="BJLD01000001">
    <property type="protein sequence ID" value="GEA42452.1"/>
    <property type="molecule type" value="Genomic_DNA"/>
</dbReference>
<evidence type="ECO:0000259" key="9">
    <source>
        <dbReference type="PROSITE" id="PS50929"/>
    </source>
</evidence>
<evidence type="ECO:0000256" key="5">
    <source>
        <dbReference type="ARBA" id="ARBA00022989"/>
    </source>
</evidence>
<comment type="similarity">
    <text evidence="7">Belongs to the ABC transporter superfamily. Siderophore-Fe(3+) uptake transporter (SIUT) (TC 3.A.1.21) family.</text>
</comment>
<dbReference type="PANTHER" id="PTHR24221">
    <property type="entry name" value="ATP-BINDING CASSETTE SUB-FAMILY B"/>
    <property type="match status" value="1"/>
</dbReference>
<dbReference type="Pfam" id="PF00005">
    <property type="entry name" value="ABC_tran"/>
    <property type="match status" value="1"/>
</dbReference>